<name>A0A918X3M8_9ACTN</name>
<dbReference type="GO" id="GO:0046983">
    <property type="term" value="F:protein dimerization activity"/>
    <property type="evidence" value="ECO:0007669"/>
    <property type="project" value="InterPro"/>
</dbReference>
<dbReference type="Gene3D" id="3.30.565.10">
    <property type="entry name" value="Histidine kinase-like ATPase, C-terminal domain"/>
    <property type="match status" value="1"/>
</dbReference>
<dbReference type="EMBL" id="BMVC01000014">
    <property type="protein sequence ID" value="GHD08807.1"/>
    <property type="molecule type" value="Genomic_DNA"/>
</dbReference>
<accession>A0A918X3M8</accession>
<dbReference type="InterPro" id="IPR011712">
    <property type="entry name" value="Sig_transdc_His_kin_sub3_dim/P"/>
</dbReference>
<dbReference type="Pfam" id="PF02518">
    <property type="entry name" value="HATPase_c"/>
    <property type="match status" value="1"/>
</dbReference>
<feature type="transmembrane region" description="Helical" evidence="9">
    <location>
        <begin position="73"/>
        <end position="91"/>
    </location>
</feature>
<sequence>MGDTIGLVRTALDGLVVLVACGALVRIGIGMRRGGFGAAGGVDVSAATAGCAVLSLVTSFALPADEAGSGWKLAQAFLLLPLIAAVTRWSAPRELRPSVVLASLAVALWPVPLAPGGSLLESTGIAAVWLLPALAAVAAGAHFRRQQDLRGRAVLDARRAQRLQLSRDLHDFVAHDISGIVVQAQAARFVAATDPGQAVLALERIERAGLNALSAMDRTMEMLDPDGTATALPSVSQLPSLVADFAAAGSTQAELHMAAELPEELPREVGAAAYRIVVEALTNVRRHSPAATRVDVTLAVTGDALDLSVRNDGVRSRPRPFAQRRGGRGVPALTELAATLGGTLAVGPDGDTGWRLTARLPFASGTVPPRTPHDASEKPK</sequence>
<dbReference type="PANTHER" id="PTHR24421:SF10">
    <property type="entry name" value="NITRATE_NITRITE SENSOR PROTEIN NARQ"/>
    <property type="match status" value="1"/>
</dbReference>
<dbReference type="InterPro" id="IPR050482">
    <property type="entry name" value="Sensor_HK_TwoCompSys"/>
</dbReference>
<dbReference type="PANTHER" id="PTHR24421">
    <property type="entry name" value="NITRATE/NITRITE SENSOR PROTEIN NARX-RELATED"/>
    <property type="match status" value="1"/>
</dbReference>
<keyword evidence="8" id="KW-0902">Two-component regulatory system</keyword>
<feature type="domain" description="Histidine kinase/HSP90-like ATPase" evidence="10">
    <location>
        <begin position="272"/>
        <end position="363"/>
    </location>
</feature>
<evidence type="ECO:0000256" key="4">
    <source>
        <dbReference type="ARBA" id="ARBA00022679"/>
    </source>
</evidence>
<keyword evidence="5" id="KW-0547">Nucleotide-binding</keyword>
<evidence type="ECO:0000313" key="12">
    <source>
        <dbReference type="EMBL" id="GHD08807.1"/>
    </source>
</evidence>
<evidence type="ECO:0000256" key="2">
    <source>
        <dbReference type="ARBA" id="ARBA00012438"/>
    </source>
</evidence>
<comment type="caution">
    <text evidence="12">The sequence shown here is derived from an EMBL/GenBank/DDBJ whole genome shotgun (WGS) entry which is preliminary data.</text>
</comment>
<dbReference type="Proteomes" id="UP000638353">
    <property type="component" value="Unassembled WGS sequence"/>
</dbReference>
<protein>
    <recommendedName>
        <fullName evidence="2">histidine kinase</fullName>
        <ecNumber evidence="2">2.7.13.3</ecNumber>
    </recommendedName>
</protein>
<reference evidence="12" key="1">
    <citation type="journal article" date="2014" name="Int. J. Syst. Evol. Microbiol.">
        <title>Complete genome sequence of Corynebacterium casei LMG S-19264T (=DSM 44701T), isolated from a smear-ripened cheese.</title>
        <authorList>
            <consortium name="US DOE Joint Genome Institute (JGI-PGF)"/>
            <person name="Walter F."/>
            <person name="Albersmeier A."/>
            <person name="Kalinowski J."/>
            <person name="Ruckert C."/>
        </authorList>
    </citation>
    <scope>NUCLEOTIDE SEQUENCE</scope>
    <source>
        <strain evidence="12">JCM 4637</strain>
    </source>
</reference>
<keyword evidence="9" id="KW-0812">Transmembrane</keyword>
<gene>
    <name evidence="12" type="ORF">GCM10010334_62510</name>
</gene>
<feature type="transmembrane region" description="Helical" evidence="9">
    <location>
        <begin position="123"/>
        <end position="143"/>
    </location>
</feature>
<organism evidence="12 13">
    <name type="scientific">Streptomyces finlayi</name>
    <dbReference type="NCBI Taxonomy" id="67296"/>
    <lineage>
        <taxon>Bacteria</taxon>
        <taxon>Bacillati</taxon>
        <taxon>Actinomycetota</taxon>
        <taxon>Actinomycetes</taxon>
        <taxon>Kitasatosporales</taxon>
        <taxon>Streptomycetaceae</taxon>
        <taxon>Streptomyces</taxon>
    </lineage>
</organism>
<keyword evidence="7" id="KW-0067">ATP-binding</keyword>
<dbReference type="GO" id="GO:0000155">
    <property type="term" value="F:phosphorelay sensor kinase activity"/>
    <property type="evidence" value="ECO:0007669"/>
    <property type="project" value="InterPro"/>
</dbReference>
<evidence type="ECO:0000256" key="1">
    <source>
        <dbReference type="ARBA" id="ARBA00000085"/>
    </source>
</evidence>
<dbReference type="GO" id="GO:0016020">
    <property type="term" value="C:membrane"/>
    <property type="evidence" value="ECO:0007669"/>
    <property type="project" value="InterPro"/>
</dbReference>
<proteinExistence type="predicted"/>
<keyword evidence="9" id="KW-1133">Transmembrane helix</keyword>
<evidence type="ECO:0000256" key="5">
    <source>
        <dbReference type="ARBA" id="ARBA00022741"/>
    </source>
</evidence>
<feature type="transmembrane region" description="Helical" evidence="9">
    <location>
        <begin position="98"/>
        <end position="117"/>
    </location>
</feature>
<evidence type="ECO:0000313" key="13">
    <source>
        <dbReference type="Proteomes" id="UP000638353"/>
    </source>
</evidence>
<dbReference type="EC" id="2.7.13.3" evidence="2"/>
<dbReference type="CDD" id="cd16917">
    <property type="entry name" value="HATPase_UhpB-NarQ-NarX-like"/>
    <property type="match status" value="1"/>
</dbReference>
<dbReference type="InterPro" id="IPR036890">
    <property type="entry name" value="HATPase_C_sf"/>
</dbReference>
<evidence type="ECO:0000256" key="9">
    <source>
        <dbReference type="SAM" id="Phobius"/>
    </source>
</evidence>
<reference evidence="12" key="2">
    <citation type="submission" date="2020-09" db="EMBL/GenBank/DDBJ databases">
        <authorList>
            <person name="Sun Q."/>
            <person name="Ohkuma M."/>
        </authorList>
    </citation>
    <scope>NUCLEOTIDE SEQUENCE</scope>
    <source>
        <strain evidence="12">JCM 4637</strain>
    </source>
</reference>
<dbReference type="Pfam" id="PF07730">
    <property type="entry name" value="HisKA_3"/>
    <property type="match status" value="1"/>
</dbReference>
<dbReference type="AlphaFoldDB" id="A0A918X3M8"/>
<keyword evidence="6" id="KW-0418">Kinase</keyword>
<evidence type="ECO:0000256" key="8">
    <source>
        <dbReference type="ARBA" id="ARBA00023012"/>
    </source>
</evidence>
<dbReference type="Gene3D" id="1.20.5.1930">
    <property type="match status" value="1"/>
</dbReference>
<evidence type="ECO:0000256" key="3">
    <source>
        <dbReference type="ARBA" id="ARBA00022553"/>
    </source>
</evidence>
<feature type="transmembrane region" description="Helical" evidence="9">
    <location>
        <begin position="41"/>
        <end position="61"/>
    </location>
</feature>
<keyword evidence="4" id="KW-0808">Transferase</keyword>
<keyword evidence="3" id="KW-0597">Phosphoprotein</keyword>
<dbReference type="SUPFAM" id="SSF55874">
    <property type="entry name" value="ATPase domain of HSP90 chaperone/DNA topoisomerase II/histidine kinase"/>
    <property type="match status" value="1"/>
</dbReference>
<feature type="domain" description="Signal transduction histidine kinase subgroup 3 dimerisation and phosphoacceptor" evidence="11">
    <location>
        <begin position="162"/>
        <end position="225"/>
    </location>
</feature>
<feature type="transmembrane region" description="Helical" evidence="9">
    <location>
        <begin position="6"/>
        <end position="29"/>
    </location>
</feature>
<evidence type="ECO:0000259" key="10">
    <source>
        <dbReference type="Pfam" id="PF02518"/>
    </source>
</evidence>
<evidence type="ECO:0000256" key="7">
    <source>
        <dbReference type="ARBA" id="ARBA00022840"/>
    </source>
</evidence>
<keyword evidence="9" id="KW-0472">Membrane</keyword>
<evidence type="ECO:0000259" key="11">
    <source>
        <dbReference type="Pfam" id="PF07730"/>
    </source>
</evidence>
<dbReference type="GO" id="GO:0005524">
    <property type="term" value="F:ATP binding"/>
    <property type="evidence" value="ECO:0007669"/>
    <property type="project" value="UniProtKB-KW"/>
</dbReference>
<comment type="catalytic activity">
    <reaction evidence="1">
        <text>ATP + protein L-histidine = ADP + protein N-phospho-L-histidine.</text>
        <dbReference type="EC" id="2.7.13.3"/>
    </reaction>
</comment>
<dbReference type="InterPro" id="IPR003594">
    <property type="entry name" value="HATPase_dom"/>
</dbReference>
<evidence type="ECO:0000256" key="6">
    <source>
        <dbReference type="ARBA" id="ARBA00022777"/>
    </source>
</evidence>